<dbReference type="RefSeq" id="WP_135765347.1">
    <property type="nucleotide sequence ID" value="NZ_RQHV01000061.1"/>
</dbReference>
<dbReference type="AlphaFoldDB" id="A0A4R9LN28"/>
<comment type="caution">
    <text evidence="3">The sequence shown here is derived from an EMBL/GenBank/DDBJ whole genome shotgun (WGS) entry which is preliminary data.</text>
</comment>
<feature type="transmembrane region" description="Helical" evidence="1">
    <location>
        <begin position="169"/>
        <end position="188"/>
    </location>
</feature>
<dbReference type="Gene3D" id="1.10.287.110">
    <property type="entry name" value="DnaJ domain"/>
    <property type="match status" value="1"/>
</dbReference>
<reference evidence="3" key="1">
    <citation type="journal article" date="2019" name="PLoS Negl. Trop. Dis.">
        <title>Revisiting the worldwide diversity of Leptospira species in the environment.</title>
        <authorList>
            <person name="Vincent A.T."/>
            <person name="Schiettekatte O."/>
            <person name="Bourhy P."/>
            <person name="Veyrier F.J."/>
            <person name="Picardeau M."/>
        </authorList>
    </citation>
    <scope>NUCLEOTIDE SEQUENCE [LARGE SCALE GENOMIC DNA]</scope>
    <source>
        <strain evidence="3">201400974</strain>
    </source>
</reference>
<evidence type="ECO:0000256" key="1">
    <source>
        <dbReference type="SAM" id="Phobius"/>
    </source>
</evidence>
<dbReference type="OrthoDB" id="326457at2"/>
<keyword evidence="1" id="KW-0812">Transmembrane</keyword>
<accession>A0A4R9LN28</accession>
<evidence type="ECO:0000259" key="2">
    <source>
        <dbReference type="PROSITE" id="PS50076"/>
    </source>
</evidence>
<keyword evidence="4" id="KW-1185">Reference proteome</keyword>
<gene>
    <name evidence="3" type="ORF">EHS11_15975</name>
</gene>
<feature type="transmembrane region" description="Helical" evidence="1">
    <location>
        <begin position="130"/>
        <end position="149"/>
    </location>
</feature>
<protein>
    <submittedName>
        <fullName evidence="3">Molecular chaperone DnaJ</fullName>
    </submittedName>
</protein>
<dbReference type="InterPro" id="IPR036869">
    <property type="entry name" value="J_dom_sf"/>
</dbReference>
<evidence type="ECO:0000313" key="3">
    <source>
        <dbReference type="EMBL" id="TGN08394.1"/>
    </source>
</evidence>
<sequence length="202" mass="23971">MPKVRMETYYETLCVSRTAKQEEIISQYEDLKGFWVSLLPKVPFEAETKLIELTRAFQVLNNPDNRKHYDESLDFDFVLLDGKTKDPEMEEAYSVYRATHGKTYIEILTEFSRFKEELGDTLWMLKTSTLYLLGILFVYTILTLSLSFLETWTRNYETFYQNTNRYLVPAFLVLGSAGFLLFRNFFLIPKAKQRKELRKKLN</sequence>
<dbReference type="Proteomes" id="UP000298264">
    <property type="component" value="Unassembled WGS sequence"/>
</dbReference>
<dbReference type="PROSITE" id="PS50076">
    <property type="entry name" value="DNAJ_2"/>
    <property type="match status" value="1"/>
</dbReference>
<dbReference type="PRINTS" id="PR00625">
    <property type="entry name" value="JDOMAIN"/>
</dbReference>
<evidence type="ECO:0000313" key="4">
    <source>
        <dbReference type="Proteomes" id="UP000298264"/>
    </source>
</evidence>
<dbReference type="Pfam" id="PF00226">
    <property type="entry name" value="DnaJ"/>
    <property type="match status" value="1"/>
</dbReference>
<dbReference type="InterPro" id="IPR001623">
    <property type="entry name" value="DnaJ_domain"/>
</dbReference>
<dbReference type="SUPFAM" id="SSF46565">
    <property type="entry name" value="Chaperone J-domain"/>
    <property type="match status" value="1"/>
</dbReference>
<keyword evidence="1" id="KW-1133">Transmembrane helix</keyword>
<name>A0A4R9LN28_9LEPT</name>
<proteinExistence type="predicted"/>
<feature type="domain" description="J" evidence="2">
    <location>
        <begin position="8"/>
        <end position="73"/>
    </location>
</feature>
<keyword evidence="1" id="KW-0472">Membrane</keyword>
<organism evidence="3 4">
    <name type="scientific">Leptospira ilyithenensis</name>
    <dbReference type="NCBI Taxonomy" id="2484901"/>
    <lineage>
        <taxon>Bacteria</taxon>
        <taxon>Pseudomonadati</taxon>
        <taxon>Spirochaetota</taxon>
        <taxon>Spirochaetia</taxon>
        <taxon>Leptospirales</taxon>
        <taxon>Leptospiraceae</taxon>
        <taxon>Leptospira</taxon>
    </lineage>
</organism>
<dbReference type="EMBL" id="RQHV01000061">
    <property type="protein sequence ID" value="TGN08394.1"/>
    <property type="molecule type" value="Genomic_DNA"/>
</dbReference>